<name>A0A319DT88_9EURO</name>
<feature type="compositionally biased region" description="Basic and acidic residues" evidence="1">
    <location>
        <begin position="77"/>
        <end position="86"/>
    </location>
</feature>
<dbReference type="VEuPathDB" id="FungiDB:BO71DRAFT_429985"/>
<feature type="compositionally biased region" description="Acidic residues" evidence="1">
    <location>
        <begin position="1"/>
        <end position="10"/>
    </location>
</feature>
<reference evidence="2 3" key="1">
    <citation type="submission" date="2018-02" db="EMBL/GenBank/DDBJ databases">
        <title>The genomes of Aspergillus section Nigri reveals drivers in fungal speciation.</title>
        <authorList>
            <consortium name="DOE Joint Genome Institute"/>
            <person name="Vesth T.C."/>
            <person name="Nybo J."/>
            <person name="Theobald S."/>
            <person name="Brandl J."/>
            <person name="Frisvad J.C."/>
            <person name="Nielsen K.F."/>
            <person name="Lyhne E.K."/>
            <person name="Kogle M.E."/>
            <person name="Kuo A."/>
            <person name="Riley R."/>
            <person name="Clum A."/>
            <person name="Nolan M."/>
            <person name="Lipzen A."/>
            <person name="Salamov A."/>
            <person name="Henrissat B."/>
            <person name="Wiebenga A."/>
            <person name="De vries R.P."/>
            <person name="Grigoriev I.V."/>
            <person name="Mortensen U.H."/>
            <person name="Andersen M.R."/>
            <person name="Baker S.E."/>
        </authorList>
    </citation>
    <scope>NUCLEOTIDE SEQUENCE [LARGE SCALE GENOMIC DNA]</scope>
    <source>
        <strain evidence="2 3">CBS 707.79</strain>
    </source>
</reference>
<keyword evidence="3" id="KW-1185">Reference proteome</keyword>
<proteinExistence type="predicted"/>
<feature type="region of interest" description="Disordered" evidence="1">
    <location>
        <begin position="1"/>
        <end position="30"/>
    </location>
</feature>
<evidence type="ECO:0000313" key="2">
    <source>
        <dbReference type="EMBL" id="PYH94513.1"/>
    </source>
</evidence>
<gene>
    <name evidence="2" type="ORF">BO71DRAFT_429985</name>
</gene>
<feature type="region of interest" description="Disordered" evidence="1">
    <location>
        <begin position="77"/>
        <end position="108"/>
    </location>
</feature>
<protein>
    <submittedName>
        <fullName evidence="2">Uncharacterized protein</fullName>
    </submittedName>
</protein>
<organism evidence="2 3">
    <name type="scientific">Aspergillus ellipticus CBS 707.79</name>
    <dbReference type="NCBI Taxonomy" id="1448320"/>
    <lineage>
        <taxon>Eukaryota</taxon>
        <taxon>Fungi</taxon>
        <taxon>Dikarya</taxon>
        <taxon>Ascomycota</taxon>
        <taxon>Pezizomycotina</taxon>
        <taxon>Eurotiomycetes</taxon>
        <taxon>Eurotiomycetidae</taxon>
        <taxon>Eurotiales</taxon>
        <taxon>Aspergillaceae</taxon>
        <taxon>Aspergillus</taxon>
        <taxon>Aspergillus subgen. Circumdati</taxon>
    </lineage>
</organism>
<dbReference type="Proteomes" id="UP000247810">
    <property type="component" value="Unassembled WGS sequence"/>
</dbReference>
<dbReference type="AlphaFoldDB" id="A0A319DT88"/>
<sequence>MTTDDDETNDEGVLKGGVDAEDGDGKPDEEVTTLGLDFAEEEGMTEGFTDEEGVGKEKCGILVDDMAIIAEELEEAIKDGTPKEDNGIAEGAALLKDTRWEPDTEEDEAKMETLAEELAVTVEDDTAGERTVNGAGVEVGIITKDEDGVDAGTIIVEV</sequence>
<evidence type="ECO:0000313" key="3">
    <source>
        <dbReference type="Proteomes" id="UP000247810"/>
    </source>
</evidence>
<accession>A0A319DT88</accession>
<evidence type="ECO:0000256" key="1">
    <source>
        <dbReference type="SAM" id="MobiDB-lite"/>
    </source>
</evidence>
<dbReference type="EMBL" id="KZ825870">
    <property type="protein sequence ID" value="PYH94513.1"/>
    <property type="molecule type" value="Genomic_DNA"/>
</dbReference>